<accession>A0A1R2CCU8</accession>
<dbReference type="EMBL" id="MPUH01000194">
    <property type="protein sequence ID" value="OMJ86829.1"/>
    <property type="molecule type" value="Genomic_DNA"/>
</dbReference>
<evidence type="ECO:0000313" key="2">
    <source>
        <dbReference type="Proteomes" id="UP000187209"/>
    </source>
</evidence>
<protein>
    <recommendedName>
        <fullName evidence="3">EF-hand domain-containing protein</fullName>
    </recommendedName>
</protein>
<sequence length="254" mass="29410">MGCTTCRKSNLTIEESVLLPLERSLGFSKFPSVEVDRILYRHSNLCKMSEPQLRKACKNLLFDYKDMKFFFARFSDGELFYTRKLNCVGIILGKGSDDIKASLLFKNYDVDISQTLDKNEIETLVGDILTVSCRIIPGYAVSIDPGNKELIEYASKISQVEKVLIKHYSNLLLENHTYITEKEFYKAFKIDAVRYLLYSSDMRKYAFDIYSKIERPAKIVIGRMNSIDTNEHSEIFDRIEKKRNQTKRSLSCPP</sequence>
<evidence type="ECO:0008006" key="3">
    <source>
        <dbReference type="Google" id="ProtNLM"/>
    </source>
</evidence>
<name>A0A1R2CCU8_9CILI</name>
<reference evidence="1 2" key="1">
    <citation type="submission" date="2016-11" db="EMBL/GenBank/DDBJ databases">
        <title>The macronuclear genome of Stentor coeruleus: a giant cell with tiny introns.</title>
        <authorList>
            <person name="Slabodnick M."/>
            <person name="Ruby J.G."/>
            <person name="Reiff S.B."/>
            <person name="Swart E.C."/>
            <person name="Gosai S."/>
            <person name="Prabakaran S."/>
            <person name="Witkowska E."/>
            <person name="Larue G.E."/>
            <person name="Fisher S."/>
            <person name="Freeman R.M."/>
            <person name="Gunawardena J."/>
            <person name="Chu W."/>
            <person name="Stover N.A."/>
            <person name="Gregory B.D."/>
            <person name="Nowacki M."/>
            <person name="Derisi J."/>
            <person name="Roy S.W."/>
            <person name="Marshall W.F."/>
            <person name="Sood P."/>
        </authorList>
    </citation>
    <scope>NUCLEOTIDE SEQUENCE [LARGE SCALE GENOMIC DNA]</scope>
    <source>
        <strain evidence="1">WM001</strain>
    </source>
</reference>
<dbReference type="Proteomes" id="UP000187209">
    <property type="component" value="Unassembled WGS sequence"/>
</dbReference>
<keyword evidence="2" id="KW-1185">Reference proteome</keyword>
<comment type="caution">
    <text evidence="1">The sequence shown here is derived from an EMBL/GenBank/DDBJ whole genome shotgun (WGS) entry which is preliminary data.</text>
</comment>
<dbReference type="OrthoDB" id="324823at2759"/>
<gene>
    <name evidence="1" type="ORF">SteCoe_11605</name>
</gene>
<proteinExistence type="predicted"/>
<organism evidence="1 2">
    <name type="scientific">Stentor coeruleus</name>
    <dbReference type="NCBI Taxonomy" id="5963"/>
    <lineage>
        <taxon>Eukaryota</taxon>
        <taxon>Sar</taxon>
        <taxon>Alveolata</taxon>
        <taxon>Ciliophora</taxon>
        <taxon>Postciliodesmatophora</taxon>
        <taxon>Heterotrichea</taxon>
        <taxon>Heterotrichida</taxon>
        <taxon>Stentoridae</taxon>
        <taxon>Stentor</taxon>
    </lineage>
</organism>
<evidence type="ECO:0000313" key="1">
    <source>
        <dbReference type="EMBL" id="OMJ86829.1"/>
    </source>
</evidence>
<dbReference type="AlphaFoldDB" id="A0A1R2CCU8"/>